<dbReference type="AlphaFoldDB" id="A0A4Y3VHA2"/>
<evidence type="ECO:0000313" key="1">
    <source>
        <dbReference type="EMBL" id="GEC05863.1"/>
    </source>
</evidence>
<dbReference type="Proteomes" id="UP000317881">
    <property type="component" value="Unassembled WGS sequence"/>
</dbReference>
<evidence type="ECO:0000313" key="2">
    <source>
        <dbReference type="Proteomes" id="UP000317881"/>
    </source>
</evidence>
<gene>
    <name evidence="1" type="ORF">SSP24_35180</name>
</gene>
<dbReference type="InterPro" id="IPR029074">
    <property type="entry name" value="Imm49"/>
</dbReference>
<protein>
    <submittedName>
        <fullName evidence="1">Uncharacterized protein</fullName>
    </submittedName>
</protein>
<keyword evidence="2" id="KW-1185">Reference proteome</keyword>
<name>A0A4Y3VHA2_9ACTN</name>
<dbReference type="EMBL" id="BJND01000023">
    <property type="protein sequence ID" value="GEC05863.1"/>
    <property type="molecule type" value="Genomic_DNA"/>
</dbReference>
<sequence length="563" mass="61006">MVMNGHGERDMRIERHSVSAATATAAREDFTNRIGRVVHGMSKAGPITGHDWWMVGTAFLDYLGALSLEHPDLDVPEAKAVLLDAAEAAVGKVAFAAYYPVAHFEVFLHYVNFGMTYEQGESAGKAESITAGEWIDAFCLALLAGRAEWHGEAFHFARQKCQRDCAGRPAGELINGLMAYVFGDLGDDDQNFPPSRAEKLAALDAALARIHTHNSDSGDILETTALSALRAMAAGDREDFRTALAALLTYQRGAPDATPRSLLPLIPLALAALAHRREGWQPPVESGYLPRALVTGFESAGPRVKAYGRERRPDAVAELGAGPVFVGRPENPRPMNPESEAIFERGTRAVLACGDDESVSATQLLDAMRDQELLFKFRATLGAEVSDQQLENVALGSRFGAAAASSVKAPQWLTATYFALITGRREHLAPLVLIDPGVLADGSAYASYYQALHAYLRADDPEPAMDRALADLDKVARWGFQLPPAILLSQLVEGDEESFNLALIDALEAHRDHFAVADRGDDADAAIDLGILALACHARRRGWRIRISSPYLPPRLLQAAEPR</sequence>
<dbReference type="Pfam" id="PF15575">
    <property type="entry name" value="Imm49"/>
    <property type="match status" value="2"/>
</dbReference>
<organism evidence="1 2">
    <name type="scientific">Streptomyces spinoverrucosus</name>
    <dbReference type="NCBI Taxonomy" id="284043"/>
    <lineage>
        <taxon>Bacteria</taxon>
        <taxon>Bacillati</taxon>
        <taxon>Actinomycetota</taxon>
        <taxon>Actinomycetes</taxon>
        <taxon>Kitasatosporales</taxon>
        <taxon>Streptomycetaceae</taxon>
        <taxon>Streptomyces</taxon>
    </lineage>
</organism>
<reference evidence="1 2" key="1">
    <citation type="submission" date="2019-06" db="EMBL/GenBank/DDBJ databases">
        <title>Whole genome shotgun sequence of Streptomyces spinoverrucosus NBRC 14228.</title>
        <authorList>
            <person name="Hosoyama A."/>
            <person name="Uohara A."/>
            <person name="Ohji S."/>
            <person name="Ichikawa N."/>
        </authorList>
    </citation>
    <scope>NUCLEOTIDE SEQUENCE [LARGE SCALE GENOMIC DNA]</scope>
    <source>
        <strain evidence="1 2">NBRC 14228</strain>
    </source>
</reference>
<accession>A0A4Y3VHA2</accession>
<proteinExistence type="predicted"/>
<comment type="caution">
    <text evidence="1">The sequence shown here is derived from an EMBL/GenBank/DDBJ whole genome shotgun (WGS) entry which is preliminary data.</text>
</comment>